<evidence type="ECO:0000313" key="2">
    <source>
        <dbReference type="Proteomes" id="UP001163835"/>
    </source>
</evidence>
<name>A0ACC1TGL7_9AGAR</name>
<keyword evidence="2" id="KW-1185">Reference proteome</keyword>
<gene>
    <name evidence="1" type="ORF">F5876DRAFT_5332</name>
</gene>
<organism evidence="1 2">
    <name type="scientific">Lentinula aff. lateritia</name>
    <dbReference type="NCBI Taxonomy" id="2804960"/>
    <lineage>
        <taxon>Eukaryota</taxon>
        <taxon>Fungi</taxon>
        <taxon>Dikarya</taxon>
        <taxon>Basidiomycota</taxon>
        <taxon>Agaricomycotina</taxon>
        <taxon>Agaricomycetes</taxon>
        <taxon>Agaricomycetidae</taxon>
        <taxon>Agaricales</taxon>
        <taxon>Marasmiineae</taxon>
        <taxon>Omphalotaceae</taxon>
        <taxon>Lentinula</taxon>
    </lineage>
</organism>
<dbReference type="EMBL" id="MU796641">
    <property type="protein sequence ID" value="KAJ3803862.1"/>
    <property type="molecule type" value="Genomic_DNA"/>
</dbReference>
<accession>A0ACC1TGL7</accession>
<dbReference type="Proteomes" id="UP001163835">
    <property type="component" value="Unassembled WGS sequence"/>
</dbReference>
<evidence type="ECO:0000313" key="1">
    <source>
        <dbReference type="EMBL" id="KAJ3803862.1"/>
    </source>
</evidence>
<comment type="caution">
    <text evidence="1">The sequence shown here is derived from an EMBL/GenBank/DDBJ whole genome shotgun (WGS) entry which is preliminary data.</text>
</comment>
<sequence>QHNERKAEVQKKNEAQAARDAKDVERQEIRRKMGPDTVFTGSLNSKLKDDLKDIAFVLGLSLEGNKDELILSIKSHFGSHPNLSEDPRYRGLFGRTRAAPAAPPHPPVSTSNSLNVVPSVSSLSSHFTTPIQPRLPLSP</sequence>
<protein>
    <submittedName>
        <fullName evidence="1">Uncharacterized protein</fullName>
    </submittedName>
</protein>
<feature type="non-terminal residue" evidence="1">
    <location>
        <position position="139"/>
    </location>
</feature>
<feature type="non-terminal residue" evidence="1">
    <location>
        <position position="1"/>
    </location>
</feature>
<reference evidence="1" key="1">
    <citation type="submission" date="2022-09" db="EMBL/GenBank/DDBJ databases">
        <title>A Global Phylogenomic Analysis of the Shiitake Genus Lentinula.</title>
        <authorList>
            <consortium name="DOE Joint Genome Institute"/>
            <person name="Sierra-Patev S."/>
            <person name="Min B."/>
            <person name="Naranjo-Ortiz M."/>
            <person name="Looney B."/>
            <person name="Konkel Z."/>
            <person name="Slot J.C."/>
            <person name="Sakamoto Y."/>
            <person name="Steenwyk J.L."/>
            <person name="Rokas A."/>
            <person name="Carro J."/>
            <person name="Camarero S."/>
            <person name="Ferreira P."/>
            <person name="Molpeceres G."/>
            <person name="Ruiz-Duenas F.J."/>
            <person name="Serrano A."/>
            <person name="Henrissat B."/>
            <person name="Drula E."/>
            <person name="Hughes K.W."/>
            <person name="Mata J.L."/>
            <person name="Ishikawa N.K."/>
            <person name="Vargas-Isla R."/>
            <person name="Ushijima S."/>
            <person name="Smith C.A."/>
            <person name="Ahrendt S."/>
            <person name="Andreopoulos W."/>
            <person name="He G."/>
            <person name="Labutti K."/>
            <person name="Lipzen A."/>
            <person name="Ng V."/>
            <person name="Riley R."/>
            <person name="Sandor L."/>
            <person name="Barry K."/>
            <person name="Martinez A.T."/>
            <person name="Xiao Y."/>
            <person name="Gibbons J.G."/>
            <person name="Terashima K."/>
            <person name="Grigoriev I.V."/>
            <person name="Hibbett D.S."/>
        </authorList>
    </citation>
    <scope>NUCLEOTIDE SEQUENCE</scope>
    <source>
        <strain evidence="1">TMI1499</strain>
    </source>
</reference>
<proteinExistence type="predicted"/>